<proteinExistence type="predicted"/>
<organism evidence="1 2">
    <name type="scientific">Aristaeella hokkaidonensis</name>
    <dbReference type="NCBI Taxonomy" id="3046382"/>
    <lineage>
        <taxon>Bacteria</taxon>
        <taxon>Bacillati</taxon>
        <taxon>Bacillota</taxon>
        <taxon>Clostridia</taxon>
        <taxon>Eubacteriales</taxon>
        <taxon>Aristaeellaceae</taxon>
        <taxon>Aristaeella</taxon>
    </lineage>
</organism>
<name>A0AC61MXG7_9FIRM</name>
<evidence type="ECO:0000313" key="2">
    <source>
        <dbReference type="Proteomes" id="UP000682782"/>
    </source>
</evidence>
<reference evidence="1" key="1">
    <citation type="submission" date="2021-01" db="EMBL/GenBank/DDBJ databases">
        <title>Complete genome sequence of Clostridiales bacterium R-7.</title>
        <authorList>
            <person name="Mahoney-Kurpe S.C."/>
            <person name="Palevich N."/>
            <person name="Koike S."/>
            <person name="Moon C.D."/>
            <person name="Attwood G.T."/>
        </authorList>
    </citation>
    <scope>NUCLEOTIDE SEQUENCE</scope>
    <source>
        <strain evidence="1">R-7</strain>
    </source>
</reference>
<evidence type="ECO:0000313" key="1">
    <source>
        <dbReference type="EMBL" id="QUC67647.1"/>
    </source>
</evidence>
<dbReference type="Proteomes" id="UP000682782">
    <property type="component" value="Chromosome"/>
</dbReference>
<dbReference type="EMBL" id="CP068393">
    <property type="protein sequence ID" value="QUC67647.1"/>
    <property type="molecule type" value="Genomic_DNA"/>
</dbReference>
<keyword evidence="2" id="KW-1185">Reference proteome</keyword>
<protein>
    <submittedName>
        <fullName evidence="1">TlpA family protein disulfide reductase</fullName>
    </submittedName>
</protein>
<gene>
    <name evidence="1" type="ORF">JYE49_02795</name>
</gene>
<sequence>MKKALIFLLAVMFLSSILPVAWAEDPLIRLFGEGEADVLGKPFPDFTVKDTKKNEFTLSEALKDHEAVLINFFASWCGPCIRELPLLNELYKQYGDRVAFIGLDFEPDDTLLDIAEIRIENKVPFPMSKTAGTGLNEYLGVFRLPQTVVIDRFGNLCFMHSNAFESAEELARVLDTFVGDDYTESRILNCIPMKASTCAFPVSGTLAYYVENESARKVAIRYNDDDGNVEFGYIVPDDIAHLRFEISPEVQPADMCYWIQADTDKSLHALSSLLDPDRNVYVYEQPINLLTYGHRVVMSVFESRTIDDQSVFILLFPDEKAVDEFTDWYREDAPDISWEYVKDEESKAAQSEAYLLHFIDQYGSPVPDVKANFCTDAACTLQIADENGLVCFNAPVENYHVQLLKVPEGYSFDPDFEFYTGDAFGEWDILVRKD</sequence>
<accession>A0AC61MXG7</accession>